<dbReference type="InterPro" id="IPR052336">
    <property type="entry name" value="MlaD_Phospholipid_Transporter"/>
</dbReference>
<evidence type="ECO:0000259" key="2">
    <source>
        <dbReference type="Pfam" id="PF02470"/>
    </source>
</evidence>
<organism evidence="3">
    <name type="scientific">Desulfobacca acetoxidans</name>
    <dbReference type="NCBI Taxonomy" id="60893"/>
    <lineage>
        <taxon>Bacteria</taxon>
        <taxon>Pseudomonadati</taxon>
        <taxon>Thermodesulfobacteriota</taxon>
        <taxon>Desulfobaccia</taxon>
        <taxon>Desulfobaccales</taxon>
        <taxon>Desulfobaccaceae</taxon>
        <taxon>Desulfobacca</taxon>
    </lineage>
</organism>
<feature type="transmembrane region" description="Helical" evidence="1">
    <location>
        <begin position="7"/>
        <end position="26"/>
    </location>
</feature>
<dbReference type="PANTHER" id="PTHR33371">
    <property type="entry name" value="INTERMEMBRANE PHOSPHOLIPID TRANSPORT SYSTEM BINDING PROTEIN MLAD-RELATED"/>
    <property type="match status" value="1"/>
</dbReference>
<feature type="domain" description="Mce/MlaD" evidence="2">
    <location>
        <begin position="37"/>
        <end position="111"/>
    </location>
</feature>
<dbReference type="EMBL" id="DTMF01000292">
    <property type="protein sequence ID" value="HGF35089.1"/>
    <property type="molecule type" value="Genomic_DNA"/>
</dbReference>
<reference evidence="3" key="1">
    <citation type="journal article" date="2020" name="mSystems">
        <title>Genome- and Community-Level Interaction Insights into Carbon Utilization and Element Cycling Functions of Hydrothermarchaeota in Hydrothermal Sediment.</title>
        <authorList>
            <person name="Zhou Z."/>
            <person name="Liu Y."/>
            <person name="Xu W."/>
            <person name="Pan J."/>
            <person name="Luo Z.H."/>
            <person name="Li M."/>
        </authorList>
    </citation>
    <scope>NUCLEOTIDE SEQUENCE [LARGE SCALE GENOMIC DNA]</scope>
    <source>
        <strain evidence="3">SpSt-897</strain>
    </source>
</reference>
<name>A0A7C3Z2H7_9BACT</name>
<dbReference type="InterPro" id="IPR003399">
    <property type="entry name" value="Mce/MlaD"/>
</dbReference>
<gene>
    <name evidence="3" type="primary">mlaD</name>
    <name evidence="3" type="ORF">ENW96_12050</name>
</gene>
<dbReference type="NCBIfam" id="TIGR04430">
    <property type="entry name" value="OM_asym_MlaD"/>
    <property type="match status" value="1"/>
</dbReference>
<comment type="caution">
    <text evidence="3">The sequence shown here is derived from an EMBL/GenBank/DDBJ whole genome shotgun (WGS) entry which is preliminary data.</text>
</comment>
<sequence length="146" mass="15634">MRKASEEIAVGIFVLAGIACLIYLAVNLGETELFSSGWRATADFDNISGLKVGAPVEVAGVEVGRVEQISITPDHRARVTLKLSPGLTLSDDTIASIRTKGIIGDKFVRLSLGSSEKTIPPGGRIRDTESAVEWEELIAKYIHGKV</sequence>
<keyword evidence="1" id="KW-0812">Transmembrane</keyword>
<dbReference type="Pfam" id="PF02470">
    <property type="entry name" value="MlaD"/>
    <property type="match status" value="1"/>
</dbReference>
<dbReference type="InterPro" id="IPR030970">
    <property type="entry name" value="ABC_MlaD"/>
</dbReference>
<dbReference type="GO" id="GO:0005543">
    <property type="term" value="F:phospholipid binding"/>
    <property type="evidence" value="ECO:0007669"/>
    <property type="project" value="TreeGrafter"/>
</dbReference>
<dbReference type="GO" id="GO:0005548">
    <property type="term" value="F:phospholipid transporter activity"/>
    <property type="evidence" value="ECO:0007669"/>
    <property type="project" value="TreeGrafter"/>
</dbReference>
<dbReference type="PANTHER" id="PTHR33371:SF4">
    <property type="entry name" value="INTERMEMBRANE PHOSPHOLIPID TRANSPORT SYSTEM BINDING PROTEIN MLAD"/>
    <property type="match status" value="1"/>
</dbReference>
<evidence type="ECO:0000256" key="1">
    <source>
        <dbReference type="SAM" id="Phobius"/>
    </source>
</evidence>
<dbReference type="AlphaFoldDB" id="A0A7C3Z2H7"/>
<protein>
    <submittedName>
        <fullName evidence="3">Outer membrane lipid asymmetry maintenance protein MlaD</fullName>
    </submittedName>
</protein>
<evidence type="ECO:0000313" key="3">
    <source>
        <dbReference type="EMBL" id="HGF35089.1"/>
    </source>
</evidence>
<keyword evidence="1" id="KW-0472">Membrane</keyword>
<dbReference type="PROSITE" id="PS51257">
    <property type="entry name" value="PROKAR_LIPOPROTEIN"/>
    <property type="match status" value="1"/>
</dbReference>
<keyword evidence="1" id="KW-1133">Transmembrane helix</keyword>
<proteinExistence type="predicted"/>
<accession>A0A7C3Z2H7</accession>